<feature type="transmembrane region" description="Helical" evidence="8">
    <location>
        <begin position="180"/>
        <end position="202"/>
    </location>
</feature>
<comment type="subcellular location">
    <subcellularLocation>
        <location evidence="1">Cell membrane</location>
        <topology evidence="1">Multi-pass membrane protein</topology>
    </subcellularLocation>
</comment>
<evidence type="ECO:0000256" key="6">
    <source>
        <dbReference type="ARBA" id="ARBA00022989"/>
    </source>
</evidence>
<proteinExistence type="inferred from homology"/>
<evidence type="ECO:0000256" key="3">
    <source>
        <dbReference type="ARBA" id="ARBA00022448"/>
    </source>
</evidence>
<keyword evidence="3" id="KW-0813">Transport</keyword>
<dbReference type="PANTHER" id="PTHR30472:SF25">
    <property type="entry name" value="ABC TRANSPORTER PERMEASE PROTEIN MJ0876-RELATED"/>
    <property type="match status" value="1"/>
</dbReference>
<sequence length="368" mass="37285">MTLPADHRARTVPAPPHGTARIRRTTALRGTVLLVVLAAALAAAALVAAGVGAYHVPAAEVAGSVLRGLGLGAGEAADPLADEVLWNVRFPRVVLAMIVGASLALAGAMMQGVFGNPLAEPGVIGVSSGATVGAVLVIALGASALGYWTVIAAAFASGMATTVLVYTLSRSGGRAEVVTLLLTGIAVNAVAGALIGAATYFSEDAELRSITNWQMGSLAAATWPKVAAALPFAAAGILAAPFFARRLDLLALGESPARHLGVDVERMRQALIVVIAMLTSSAVAFAGIISFVGLVVPHMVRMVAGPGHRVLLPASVLGGALVLVAADLVARVVAAPQEVPLGIITALVGGPFFFWLLYRTRARQGGWA</sequence>
<evidence type="ECO:0000256" key="2">
    <source>
        <dbReference type="ARBA" id="ARBA00007935"/>
    </source>
</evidence>
<evidence type="ECO:0000313" key="9">
    <source>
        <dbReference type="EMBL" id="UPT21601.1"/>
    </source>
</evidence>
<feature type="transmembrane region" description="Helical" evidence="8">
    <location>
        <begin position="122"/>
        <end position="141"/>
    </location>
</feature>
<feature type="transmembrane region" description="Helical" evidence="8">
    <location>
        <begin position="147"/>
        <end position="168"/>
    </location>
</feature>
<comment type="similarity">
    <text evidence="2">Belongs to the binding-protein-dependent transport system permease family. FecCD subfamily.</text>
</comment>
<evidence type="ECO:0000256" key="1">
    <source>
        <dbReference type="ARBA" id="ARBA00004651"/>
    </source>
</evidence>
<keyword evidence="10" id="KW-1185">Reference proteome</keyword>
<dbReference type="InterPro" id="IPR000522">
    <property type="entry name" value="ABC_transptr_permease_BtuC"/>
</dbReference>
<evidence type="ECO:0000256" key="4">
    <source>
        <dbReference type="ARBA" id="ARBA00022475"/>
    </source>
</evidence>
<feature type="transmembrane region" description="Helical" evidence="8">
    <location>
        <begin position="31"/>
        <end position="56"/>
    </location>
</feature>
<feature type="transmembrane region" description="Helical" evidence="8">
    <location>
        <begin position="316"/>
        <end position="334"/>
    </location>
</feature>
<dbReference type="Proteomes" id="UP000832041">
    <property type="component" value="Chromosome"/>
</dbReference>
<dbReference type="PANTHER" id="PTHR30472">
    <property type="entry name" value="FERRIC ENTEROBACTIN TRANSPORT SYSTEM PERMEASE PROTEIN"/>
    <property type="match status" value="1"/>
</dbReference>
<organism evidence="9 10">
    <name type="scientific">Thermobifida alba</name>
    <name type="common">Thermomonospora alba</name>
    <dbReference type="NCBI Taxonomy" id="53522"/>
    <lineage>
        <taxon>Bacteria</taxon>
        <taxon>Bacillati</taxon>
        <taxon>Actinomycetota</taxon>
        <taxon>Actinomycetes</taxon>
        <taxon>Streptosporangiales</taxon>
        <taxon>Nocardiopsidaceae</taxon>
        <taxon>Thermobifida</taxon>
    </lineage>
</organism>
<gene>
    <name evidence="9" type="ORF">FOF52_12130</name>
</gene>
<keyword evidence="7 8" id="KW-0472">Membrane</keyword>
<reference evidence="9 10" key="1">
    <citation type="submission" date="2020-04" db="EMBL/GenBank/DDBJ databases">
        <title>Thermobifida alba genome sequencing and assembly.</title>
        <authorList>
            <person name="Luzics S."/>
            <person name="Horvath B."/>
            <person name="Nagy I."/>
            <person name="Toth A."/>
            <person name="Nagy I."/>
            <person name="Kukolya J."/>
        </authorList>
    </citation>
    <scope>NUCLEOTIDE SEQUENCE [LARGE SCALE GENOMIC DNA]</scope>
    <source>
        <strain evidence="9 10">DSM 43795</strain>
    </source>
</reference>
<dbReference type="InterPro" id="IPR037294">
    <property type="entry name" value="ABC_BtuC-like"/>
</dbReference>
<evidence type="ECO:0000256" key="7">
    <source>
        <dbReference type="ARBA" id="ARBA00023136"/>
    </source>
</evidence>
<feature type="transmembrane region" description="Helical" evidence="8">
    <location>
        <begin position="222"/>
        <end position="244"/>
    </location>
</feature>
<protein>
    <submittedName>
        <fullName evidence="9">Iron ABC transporter permease</fullName>
    </submittedName>
</protein>
<name>A0ABY4L1Q5_THEAE</name>
<keyword evidence="6 8" id="KW-1133">Transmembrane helix</keyword>
<feature type="transmembrane region" description="Helical" evidence="8">
    <location>
        <begin position="341"/>
        <end position="358"/>
    </location>
</feature>
<accession>A0ABY4L1Q5</accession>
<dbReference type="CDD" id="cd06550">
    <property type="entry name" value="TM_ABC_iron-siderophores_like"/>
    <property type="match status" value="1"/>
</dbReference>
<evidence type="ECO:0000256" key="8">
    <source>
        <dbReference type="SAM" id="Phobius"/>
    </source>
</evidence>
<feature type="transmembrane region" description="Helical" evidence="8">
    <location>
        <begin position="270"/>
        <end position="296"/>
    </location>
</feature>
<dbReference type="Pfam" id="PF01032">
    <property type="entry name" value="FecCD"/>
    <property type="match status" value="1"/>
</dbReference>
<feature type="transmembrane region" description="Helical" evidence="8">
    <location>
        <begin position="90"/>
        <end position="110"/>
    </location>
</feature>
<dbReference type="SUPFAM" id="SSF81345">
    <property type="entry name" value="ABC transporter involved in vitamin B12 uptake, BtuC"/>
    <property type="match status" value="1"/>
</dbReference>
<dbReference type="EMBL" id="CP051627">
    <property type="protein sequence ID" value="UPT21601.1"/>
    <property type="molecule type" value="Genomic_DNA"/>
</dbReference>
<keyword evidence="5 8" id="KW-0812">Transmembrane</keyword>
<keyword evidence="4" id="KW-1003">Cell membrane</keyword>
<evidence type="ECO:0000313" key="10">
    <source>
        <dbReference type="Proteomes" id="UP000832041"/>
    </source>
</evidence>
<evidence type="ECO:0000256" key="5">
    <source>
        <dbReference type="ARBA" id="ARBA00022692"/>
    </source>
</evidence>
<dbReference type="Gene3D" id="1.10.3470.10">
    <property type="entry name" value="ABC transporter involved in vitamin B12 uptake, BtuC"/>
    <property type="match status" value="1"/>
</dbReference>